<dbReference type="AlphaFoldDB" id="A0A645AKM8"/>
<dbReference type="SUPFAM" id="SSF109604">
    <property type="entry name" value="HD-domain/PDEase-like"/>
    <property type="match status" value="1"/>
</dbReference>
<dbReference type="EC" id="3.1.3.-" evidence="3"/>
<dbReference type="Pfam" id="PF01966">
    <property type="entry name" value="HD"/>
    <property type="match status" value="1"/>
</dbReference>
<dbReference type="NCBIfam" id="TIGR00277">
    <property type="entry name" value="HDIG"/>
    <property type="match status" value="1"/>
</dbReference>
<dbReference type="PANTHER" id="PTHR47545:SF2">
    <property type="entry name" value="CC-ADDING TRNA NUCLEOTIDYLTRANSFERASE"/>
    <property type="match status" value="1"/>
</dbReference>
<dbReference type="EMBL" id="VSSQ01014495">
    <property type="protein sequence ID" value="MPM53775.1"/>
    <property type="molecule type" value="Genomic_DNA"/>
</dbReference>
<dbReference type="InterPro" id="IPR006675">
    <property type="entry name" value="HDIG_dom"/>
</dbReference>
<dbReference type="CDD" id="cd00077">
    <property type="entry name" value="HDc"/>
    <property type="match status" value="1"/>
</dbReference>
<sequence length="211" mass="25107">MNNYFLEFEKHLMEDEKPSEYFNNLIKSEEYPKEYPFDMISNLIKTEQNLEYHPEGNVWNHTMMVVDEAAKRRDGSEKPRVFMWAALLHDIGKGPTTKVRKGKITSYDHDEVGERMAREFLEFFNQEEEFITQVAALVRWHMQLLFVVKDLPWQNVEKMDEETSIEEIALLGRCDRLGRGNMNRATIEKEEKNVKIFLEKSKKKLKGKIKR</sequence>
<dbReference type="InterPro" id="IPR050124">
    <property type="entry name" value="tRNA_CCA-adding_enzyme"/>
</dbReference>
<reference evidence="3" key="1">
    <citation type="submission" date="2019-08" db="EMBL/GenBank/DDBJ databases">
        <authorList>
            <person name="Kucharzyk K."/>
            <person name="Murdoch R.W."/>
            <person name="Higgins S."/>
            <person name="Loffler F."/>
        </authorList>
    </citation>
    <scope>NUCLEOTIDE SEQUENCE</scope>
</reference>
<keyword evidence="1" id="KW-0547">Nucleotide-binding</keyword>
<evidence type="ECO:0000313" key="3">
    <source>
        <dbReference type="EMBL" id="MPM53775.1"/>
    </source>
</evidence>
<evidence type="ECO:0000259" key="2">
    <source>
        <dbReference type="Pfam" id="PF01966"/>
    </source>
</evidence>
<comment type="caution">
    <text evidence="3">The sequence shown here is derived from an EMBL/GenBank/DDBJ whole genome shotgun (WGS) entry which is preliminary data.</text>
</comment>
<dbReference type="PANTHER" id="PTHR47545">
    <property type="entry name" value="MULTIFUNCTIONAL CCA PROTEIN"/>
    <property type="match status" value="1"/>
</dbReference>
<gene>
    <name evidence="3" type="primary">cca_33</name>
    <name evidence="3" type="ORF">SDC9_100544</name>
</gene>
<protein>
    <submittedName>
        <fullName evidence="3">Multifunctional CCA protein</fullName>
        <ecNumber evidence="3">3.1.3.-</ecNumber>
    </submittedName>
</protein>
<name>A0A645AKM8_9ZZZZ</name>
<dbReference type="Gene3D" id="1.10.3090.10">
    <property type="entry name" value="cca-adding enzyme, domain 2"/>
    <property type="match status" value="1"/>
</dbReference>
<dbReference type="GO" id="GO:0016787">
    <property type="term" value="F:hydrolase activity"/>
    <property type="evidence" value="ECO:0007669"/>
    <property type="project" value="UniProtKB-KW"/>
</dbReference>
<feature type="domain" description="HD" evidence="2">
    <location>
        <begin position="59"/>
        <end position="143"/>
    </location>
</feature>
<keyword evidence="3" id="KW-0378">Hydrolase</keyword>
<organism evidence="3">
    <name type="scientific">bioreactor metagenome</name>
    <dbReference type="NCBI Taxonomy" id="1076179"/>
    <lineage>
        <taxon>unclassified sequences</taxon>
        <taxon>metagenomes</taxon>
        <taxon>ecological metagenomes</taxon>
    </lineage>
</organism>
<evidence type="ECO:0000256" key="1">
    <source>
        <dbReference type="ARBA" id="ARBA00022741"/>
    </source>
</evidence>
<dbReference type="InterPro" id="IPR006674">
    <property type="entry name" value="HD_domain"/>
</dbReference>
<dbReference type="InterPro" id="IPR003607">
    <property type="entry name" value="HD/PDEase_dom"/>
</dbReference>
<dbReference type="GO" id="GO:0000166">
    <property type="term" value="F:nucleotide binding"/>
    <property type="evidence" value="ECO:0007669"/>
    <property type="project" value="UniProtKB-KW"/>
</dbReference>
<accession>A0A645AKM8</accession>
<proteinExistence type="predicted"/>